<dbReference type="AlphaFoldDB" id="A0A1Y3B9L7"/>
<keyword evidence="2" id="KW-1185">Reference proteome</keyword>
<evidence type="ECO:0000313" key="2">
    <source>
        <dbReference type="Proteomes" id="UP000194236"/>
    </source>
</evidence>
<protein>
    <submittedName>
        <fullName evidence="1">Uncharacterized protein</fullName>
    </submittedName>
</protein>
<accession>A0A1Y3B9L7</accession>
<dbReference type="OrthoDB" id="414569at2759"/>
<feature type="non-terminal residue" evidence="1">
    <location>
        <position position="43"/>
    </location>
</feature>
<comment type="caution">
    <text evidence="1">The sequence shown here is derived from an EMBL/GenBank/DDBJ whole genome shotgun (WGS) entry which is preliminary data.</text>
</comment>
<dbReference type="InterPro" id="IPR029068">
    <property type="entry name" value="Glyas_Bleomycin-R_OHBP_Dase"/>
</dbReference>
<dbReference type="EMBL" id="MUJZ01031915">
    <property type="protein sequence ID" value="OTF77580.1"/>
    <property type="molecule type" value="Genomic_DNA"/>
</dbReference>
<organism evidence="1 2">
    <name type="scientific">Euroglyphus maynei</name>
    <name type="common">Mayne's house dust mite</name>
    <dbReference type="NCBI Taxonomy" id="6958"/>
    <lineage>
        <taxon>Eukaryota</taxon>
        <taxon>Metazoa</taxon>
        <taxon>Ecdysozoa</taxon>
        <taxon>Arthropoda</taxon>
        <taxon>Chelicerata</taxon>
        <taxon>Arachnida</taxon>
        <taxon>Acari</taxon>
        <taxon>Acariformes</taxon>
        <taxon>Sarcoptiformes</taxon>
        <taxon>Astigmata</taxon>
        <taxon>Psoroptidia</taxon>
        <taxon>Analgoidea</taxon>
        <taxon>Pyroglyphidae</taxon>
        <taxon>Pyroglyphinae</taxon>
        <taxon>Euroglyphus</taxon>
    </lineage>
</organism>
<evidence type="ECO:0000313" key="1">
    <source>
        <dbReference type="EMBL" id="OTF77580.1"/>
    </source>
</evidence>
<gene>
    <name evidence="1" type="ORF">BLA29_015431</name>
</gene>
<proteinExistence type="predicted"/>
<reference evidence="1 2" key="1">
    <citation type="submission" date="2017-03" db="EMBL/GenBank/DDBJ databases">
        <title>Genome Survey of Euroglyphus maynei.</title>
        <authorList>
            <person name="Arlian L.G."/>
            <person name="Morgan M.S."/>
            <person name="Rider S.D."/>
        </authorList>
    </citation>
    <scope>NUCLEOTIDE SEQUENCE [LARGE SCALE GENOMIC DNA]</scope>
    <source>
        <strain evidence="1">Arlian Lab</strain>
        <tissue evidence="1">Whole body</tissue>
    </source>
</reference>
<name>A0A1Y3B9L7_EURMA</name>
<dbReference type="Gene3D" id="3.10.180.10">
    <property type="entry name" value="2,3-Dihydroxybiphenyl 1,2-Dioxygenase, domain 1"/>
    <property type="match status" value="1"/>
</dbReference>
<dbReference type="Proteomes" id="UP000194236">
    <property type="component" value="Unassembled WGS sequence"/>
</dbReference>
<sequence>MEFLKAPKTYYEMIREKLKNSPTKVAEDMAVLEKLSILIDYDD</sequence>